<dbReference type="CDD" id="cd15831">
    <property type="entry name" value="BTAD"/>
    <property type="match status" value="1"/>
</dbReference>
<dbReference type="SMART" id="SM00382">
    <property type="entry name" value="AAA"/>
    <property type="match status" value="1"/>
</dbReference>
<keyword evidence="3 5" id="KW-0238">DNA-binding</keyword>
<dbReference type="InterPro" id="IPR027417">
    <property type="entry name" value="P-loop_NTPase"/>
</dbReference>
<protein>
    <submittedName>
        <fullName evidence="8">DNA-binding transcriptional activator of the SARP family</fullName>
    </submittedName>
</protein>
<dbReference type="SUPFAM" id="SSF52540">
    <property type="entry name" value="P-loop containing nucleoside triphosphate hydrolases"/>
    <property type="match status" value="1"/>
</dbReference>
<dbReference type="InterPro" id="IPR016032">
    <property type="entry name" value="Sig_transdc_resp-reg_C-effctor"/>
</dbReference>
<dbReference type="InterPro" id="IPR001867">
    <property type="entry name" value="OmpR/PhoB-type_DNA-bd"/>
</dbReference>
<organism evidence="8 9">
    <name type="scientific">Actinospica robiniae DSM 44927</name>
    <dbReference type="NCBI Taxonomy" id="479430"/>
    <lineage>
        <taxon>Bacteria</taxon>
        <taxon>Bacillati</taxon>
        <taxon>Actinomycetota</taxon>
        <taxon>Actinomycetes</taxon>
        <taxon>Catenulisporales</taxon>
        <taxon>Actinospicaceae</taxon>
        <taxon>Actinospica</taxon>
    </lineage>
</organism>
<dbReference type="InterPro" id="IPR011990">
    <property type="entry name" value="TPR-like_helical_dom_sf"/>
</dbReference>
<evidence type="ECO:0000256" key="4">
    <source>
        <dbReference type="ARBA" id="ARBA00023163"/>
    </source>
</evidence>
<evidence type="ECO:0000313" key="9">
    <source>
        <dbReference type="Proteomes" id="UP000019485"/>
    </source>
</evidence>
<evidence type="ECO:0000259" key="7">
    <source>
        <dbReference type="PROSITE" id="PS51755"/>
    </source>
</evidence>
<keyword evidence="2" id="KW-0805">Transcription regulation</keyword>
<dbReference type="Gene3D" id="1.25.40.10">
    <property type="entry name" value="Tetratricopeptide repeat domain"/>
    <property type="match status" value="1"/>
</dbReference>
<comment type="similarity">
    <text evidence="1">Belongs to the AfsR/DnrI/RedD regulatory family.</text>
</comment>
<evidence type="ECO:0000256" key="3">
    <source>
        <dbReference type="ARBA" id="ARBA00023125"/>
    </source>
</evidence>
<dbReference type="OrthoDB" id="5521887at2"/>
<dbReference type="PRINTS" id="PR00364">
    <property type="entry name" value="DISEASERSIST"/>
</dbReference>
<dbReference type="Gene3D" id="3.40.50.300">
    <property type="entry name" value="P-loop containing nucleotide triphosphate hydrolases"/>
    <property type="match status" value="1"/>
</dbReference>
<dbReference type="Gene3D" id="1.10.10.10">
    <property type="entry name" value="Winged helix-like DNA-binding domain superfamily/Winged helix DNA-binding domain"/>
    <property type="match status" value="1"/>
</dbReference>
<feature type="region of interest" description="Disordered" evidence="6">
    <location>
        <begin position="626"/>
        <end position="669"/>
    </location>
</feature>
<feature type="domain" description="OmpR/PhoB-type" evidence="7">
    <location>
        <begin position="10"/>
        <end position="112"/>
    </location>
</feature>
<dbReference type="Pfam" id="PF00486">
    <property type="entry name" value="Trans_reg_C"/>
    <property type="match status" value="1"/>
</dbReference>
<dbReference type="Pfam" id="PF03704">
    <property type="entry name" value="BTAD"/>
    <property type="match status" value="1"/>
</dbReference>
<proteinExistence type="inferred from homology"/>
<dbReference type="PANTHER" id="PTHR35807">
    <property type="entry name" value="TRANSCRIPTIONAL REGULATOR REDD-RELATED"/>
    <property type="match status" value="1"/>
</dbReference>
<dbReference type="AlphaFoldDB" id="W9DW84"/>
<evidence type="ECO:0000256" key="5">
    <source>
        <dbReference type="PROSITE-ProRule" id="PRU01091"/>
    </source>
</evidence>
<evidence type="ECO:0000256" key="2">
    <source>
        <dbReference type="ARBA" id="ARBA00023015"/>
    </source>
</evidence>
<dbReference type="RefSeq" id="WP_034260396.1">
    <property type="nucleotide sequence ID" value="NZ_KI632511.1"/>
</dbReference>
<dbReference type="EMBL" id="AZAN01000001">
    <property type="protein sequence ID" value="ETA71079.1"/>
    <property type="molecule type" value="Genomic_DNA"/>
</dbReference>
<dbReference type="InterPro" id="IPR003593">
    <property type="entry name" value="AAA+_ATPase"/>
</dbReference>
<dbReference type="GO" id="GO:0000160">
    <property type="term" value="P:phosphorelay signal transduction system"/>
    <property type="evidence" value="ECO:0007669"/>
    <property type="project" value="InterPro"/>
</dbReference>
<keyword evidence="9" id="KW-1185">Reference proteome</keyword>
<evidence type="ECO:0000313" key="8">
    <source>
        <dbReference type="EMBL" id="ETA71079.1"/>
    </source>
</evidence>
<dbReference type="HOGENOM" id="CLU_004665_6_0_11"/>
<dbReference type="PROSITE" id="PS51755">
    <property type="entry name" value="OMPR_PHOB"/>
    <property type="match status" value="1"/>
</dbReference>
<evidence type="ECO:0000256" key="1">
    <source>
        <dbReference type="ARBA" id="ARBA00005820"/>
    </source>
</evidence>
<keyword evidence="4" id="KW-0804">Transcription</keyword>
<dbReference type="SUPFAM" id="SSF48452">
    <property type="entry name" value="TPR-like"/>
    <property type="match status" value="1"/>
</dbReference>
<dbReference type="GO" id="GO:0003677">
    <property type="term" value="F:DNA binding"/>
    <property type="evidence" value="ECO:0007669"/>
    <property type="project" value="UniProtKB-UniRule"/>
</dbReference>
<dbReference type="SMART" id="SM00862">
    <property type="entry name" value="Trans_reg_C"/>
    <property type="match status" value="1"/>
</dbReference>
<dbReference type="SMART" id="SM01043">
    <property type="entry name" value="BTAD"/>
    <property type="match status" value="1"/>
</dbReference>
<reference evidence="8 9" key="1">
    <citation type="submission" date="2013-08" db="EMBL/GenBank/DDBJ databases">
        <authorList>
            <consortium name="DOE Joint Genome Institute"/>
            <person name="Eisen J."/>
            <person name="Huntemann M."/>
            <person name="Han J."/>
            <person name="Chen A."/>
            <person name="Kyrpides N."/>
            <person name="Mavromatis K."/>
            <person name="Markowitz V."/>
            <person name="Palaniappan K."/>
            <person name="Ivanova N."/>
            <person name="Schaumberg A."/>
            <person name="Pati A."/>
            <person name="Liolios K."/>
            <person name="Nordberg H.P."/>
            <person name="Cantor M.N."/>
            <person name="Hua S.X."/>
            <person name="Woyke T."/>
        </authorList>
    </citation>
    <scope>NUCLEOTIDE SEQUENCE [LARGE SCALE GENOMIC DNA]</scope>
    <source>
        <strain evidence="8 9">DSM 44927</strain>
    </source>
</reference>
<evidence type="ECO:0000256" key="6">
    <source>
        <dbReference type="SAM" id="MobiDB-lite"/>
    </source>
</evidence>
<comment type="caution">
    <text evidence="8">The sequence shown here is derived from an EMBL/GenBank/DDBJ whole genome shotgun (WGS) entry which is preliminary data.</text>
</comment>
<dbReference type="InterPro" id="IPR005158">
    <property type="entry name" value="BTAD"/>
</dbReference>
<feature type="compositionally biased region" description="Low complexity" evidence="6">
    <location>
        <begin position="653"/>
        <end position="669"/>
    </location>
</feature>
<gene>
    <name evidence="8" type="ORF">ActroDRAFT_0101</name>
</gene>
<name>W9DW84_9ACTN</name>
<dbReference type="SUPFAM" id="SSF46894">
    <property type="entry name" value="C-terminal effector domain of the bipartite response regulators"/>
    <property type="match status" value="1"/>
</dbReference>
<feature type="compositionally biased region" description="Basic and acidic residues" evidence="6">
    <location>
        <begin position="626"/>
        <end position="635"/>
    </location>
</feature>
<dbReference type="Proteomes" id="UP000019485">
    <property type="component" value="Unassembled WGS sequence"/>
</dbReference>
<dbReference type="PANTHER" id="PTHR35807:SF1">
    <property type="entry name" value="TRANSCRIPTIONAL REGULATOR REDD"/>
    <property type="match status" value="1"/>
</dbReference>
<dbReference type="InterPro" id="IPR036388">
    <property type="entry name" value="WH-like_DNA-bd_sf"/>
</dbReference>
<dbReference type="PATRIC" id="fig|479430.3.peg.104"/>
<feature type="DNA-binding region" description="OmpR/PhoB-type" evidence="5">
    <location>
        <begin position="10"/>
        <end position="112"/>
    </location>
</feature>
<sequence>MEKARSAADLAGAEAARTRIAVLGPVQVWHEDCATRIKGARPQALLTVLLLEANRVVTLERLAELIWERPPASATANLRTYACRLRSALDGALGPAGARRLTATPSGYRLQVAAEESDICVFAQRMRRGLELSAGDPAAAAGYLESALGLWRGAAAEDVPRTQGLAGRLAALEDQRHRATEHLMQARLALGEHERLVGRLHELAVAHPTRERFWCQLIVANYRCGDPAAAISAFEQARQVLRRELGIAPGPEMTELYRRVLHRDPLLHAASRDGAWFASQHSVSLRERAILTPVVAEQAEKINGTGQDAANELFVGRADELARLLDHLAAPSAPHAPAAQRLAVISGGAGIGKSALAAKVARVLDGLGHARCIVLDLRGTTMGRAPLAPAVALRRLRELRGEAAGAEPLVVLDNAASAEQVSPLIQALAPCPVLITSRSVLATFGSAMRIDLAPLPLAESRRLLAALCGEQRTEGERDQIDALVRACGGLPLALHIAGTRLAARPEWSVTAFAEILADERCRLDELCGDGLSVRASFAVSYRALTEATGAAGAAAERAARLFGRLGRAGSTFVDADRAAGILGCDRVPAAAALGRLADARLLEPAGAGGYRISELMRLFAAEQLDRGEEQDEPGRHCARTRPVPRDVDVSCYRPSSLLRTTPSSRSVGR</sequence>
<accession>W9DW84</accession>
<dbReference type="GO" id="GO:0006355">
    <property type="term" value="P:regulation of DNA-templated transcription"/>
    <property type="evidence" value="ECO:0007669"/>
    <property type="project" value="InterPro"/>
</dbReference>
<dbReference type="InterPro" id="IPR051677">
    <property type="entry name" value="AfsR-DnrI-RedD_regulator"/>
</dbReference>